<evidence type="ECO:0000256" key="1">
    <source>
        <dbReference type="SAM" id="MobiDB-lite"/>
    </source>
</evidence>
<keyword evidence="2" id="KW-1133">Transmembrane helix</keyword>
<protein>
    <submittedName>
        <fullName evidence="3">Uncharacterized protein</fullName>
    </submittedName>
</protein>
<name>A0AAV9XNK0_9PEZI</name>
<feature type="region of interest" description="Disordered" evidence="1">
    <location>
        <begin position="126"/>
        <end position="175"/>
    </location>
</feature>
<feature type="transmembrane region" description="Helical" evidence="2">
    <location>
        <begin position="267"/>
        <end position="287"/>
    </location>
</feature>
<proteinExistence type="predicted"/>
<organism evidence="3 4">
    <name type="scientific">Orbilia ellipsospora</name>
    <dbReference type="NCBI Taxonomy" id="2528407"/>
    <lineage>
        <taxon>Eukaryota</taxon>
        <taxon>Fungi</taxon>
        <taxon>Dikarya</taxon>
        <taxon>Ascomycota</taxon>
        <taxon>Pezizomycotina</taxon>
        <taxon>Orbiliomycetes</taxon>
        <taxon>Orbiliales</taxon>
        <taxon>Orbiliaceae</taxon>
        <taxon>Orbilia</taxon>
    </lineage>
</organism>
<evidence type="ECO:0000256" key="2">
    <source>
        <dbReference type="SAM" id="Phobius"/>
    </source>
</evidence>
<comment type="caution">
    <text evidence="3">The sequence shown here is derived from an EMBL/GenBank/DDBJ whole genome shotgun (WGS) entry which is preliminary data.</text>
</comment>
<gene>
    <name evidence="3" type="ORF">TWF694_006449</name>
</gene>
<keyword evidence="4" id="KW-1185">Reference proteome</keyword>
<dbReference type="EMBL" id="JAVHJO010000002">
    <property type="protein sequence ID" value="KAK6542497.1"/>
    <property type="molecule type" value="Genomic_DNA"/>
</dbReference>
<feature type="region of interest" description="Disordered" evidence="1">
    <location>
        <begin position="1"/>
        <end position="28"/>
    </location>
</feature>
<accession>A0AAV9XNK0</accession>
<keyword evidence="2" id="KW-0812">Transmembrane</keyword>
<feature type="compositionally biased region" description="Low complexity" evidence="1">
    <location>
        <begin position="147"/>
        <end position="162"/>
    </location>
</feature>
<sequence>MSSPWDSGEEPWDTHSEENPGDNSMRRGPIHIKFSEDFDFEPTNRFEYKVEIPQHIAAECGLPLVIKPPASSLPVLESSDGLHDFYERQRKDLLYRIKDWSFEPKDHSERTWLLVTGVKCSSEIRASQEAQRSMSPASRIRRRRAARVASSEESQASQATASIQETNLGATAPPKPTTPLSFPPSFYPTVQATSSKLATFLYDRNTLWLFVFILALASGIFAGMAFFSPQNQLYATLSQTLRVYASLWCLVVPLLRDKTLPVWPAQGWLYGTVALSGALTTLSVGFAKANVQWSGLIAALSDFATLGATVLLAMGIDNIKNGAAGRGEGGHLHQP</sequence>
<dbReference type="AlphaFoldDB" id="A0AAV9XNK0"/>
<feature type="transmembrane region" description="Helical" evidence="2">
    <location>
        <begin position="293"/>
        <end position="316"/>
    </location>
</feature>
<feature type="transmembrane region" description="Helical" evidence="2">
    <location>
        <begin position="206"/>
        <end position="227"/>
    </location>
</feature>
<feature type="transmembrane region" description="Helical" evidence="2">
    <location>
        <begin position="233"/>
        <end position="255"/>
    </location>
</feature>
<evidence type="ECO:0000313" key="4">
    <source>
        <dbReference type="Proteomes" id="UP001365542"/>
    </source>
</evidence>
<evidence type="ECO:0000313" key="3">
    <source>
        <dbReference type="EMBL" id="KAK6542497.1"/>
    </source>
</evidence>
<reference evidence="3 4" key="1">
    <citation type="submission" date="2019-10" db="EMBL/GenBank/DDBJ databases">
        <authorList>
            <person name="Palmer J.M."/>
        </authorList>
    </citation>
    <scope>NUCLEOTIDE SEQUENCE [LARGE SCALE GENOMIC DNA]</scope>
    <source>
        <strain evidence="3 4">TWF694</strain>
    </source>
</reference>
<dbReference type="Proteomes" id="UP001365542">
    <property type="component" value="Unassembled WGS sequence"/>
</dbReference>
<keyword evidence="2" id="KW-0472">Membrane</keyword>